<dbReference type="GO" id="GO:0006177">
    <property type="term" value="P:GMP biosynthetic process"/>
    <property type="evidence" value="ECO:0007669"/>
    <property type="project" value="UniProtKB-UniRule"/>
</dbReference>
<evidence type="ECO:0000256" key="13">
    <source>
        <dbReference type="PIRSR" id="PIRSR000130-1"/>
    </source>
</evidence>
<feature type="binding site" description="in other chain" evidence="12 15">
    <location>
        <position position="326"/>
    </location>
    <ligand>
        <name>K(+)</name>
        <dbReference type="ChEBI" id="CHEBI:29103"/>
        <note>ligand shared between two tetrameric partners</note>
    </ligand>
</feature>
<feature type="binding site" evidence="12">
    <location>
        <begin position="364"/>
        <end position="366"/>
    </location>
    <ligand>
        <name>IMP</name>
        <dbReference type="ChEBI" id="CHEBI:58053"/>
    </ligand>
</feature>
<dbReference type="CDD" id="cd00381">
    <property type="entry name" value="IMPDH"/>
    <property type="match status" value="1"/>
</dbReference>
<dbReference type="FunFam" id="3.20.20.70:FF:000086">
    <property type="entry name" value="IMP dehydrogenase, putative"/>
    <property type="match status" value="1"/>
</dbReference>
<comment type="function">
    <text evidence="11 12">Catalyzes the conversion of inosine 5'-phosphate (IMP) to xanthosine 5'-phosphate (XMP), the first committed and rate-limiting step in the de novo synthesis of guanine nucleotides, and therefore plays an important role in the regulation of cell growth.</text>
</comment>
<dbReference type="GO" id="GO:0003938">
    <property type="term" value="F:IMP dehydrogenase activity"/>
    <property type="evidence" value="ECO:0007669"/>
    <property type="project" value="UniProtKB-UniRule"/>
</dbReference>
<evidence type="ECO:0000313" key="20">
    <source>
        <dbReference type="EMBL" id="GBG31719.1"/>
    </source>
</evidence>
<dbReference type="SMART" id="SM00116">
    <property type="entry name" value="CBS"/>
    <property type="match status" value="2"/>
</dbReference>
<dbReference type="Proteomes" id="UP000241890">
    <property type="component" value="Unassembled WGS sequence"/>
</dbReference>
<keyword evidence="7 12" id="KW-0560">Oxidoreductase</keyword>
<keyword evidence="21" id="KW-1185">Reference proteome</keyword>
<keyword evidence="6 12" id="KW-0630">Potassium</keyword>
<dbReference type="EC" id="1.1.1.205" evidence="12 18"/>
<evidence type="ECO:0000256" key="8">
    <source>
        <dbReference type="ARBA" id="ARBA00023027"/>
    </source>
</evidence>
<feature type="binding site" evidence="12">
    <location>
        <begin position="387"/>
        <end position="388"/>
    </location>
    <ligand>
        <name>IMP</name>
        <dbReference type="ChEBI" id="CHEBI:58053"/>
    </ligand>
</feature>
<feature type="binding site" evidence="12">
    <location>
        <position position="440"/>
    </location>
    <ligand>
        <name>IMP</name>
        <dbReference type="ChEBI" id="CHEBI:58053"/>
    </ligand>
</feature>
<feature type="binding site" evidence="12 14">
    <location>
        <begin position="324"/>
        <end position="326"/>
    </location>
    <ligand>
        <name>NAD(+)</name>
        <dbReference type="ChEBI" id="CHEBI:57540"/>
    </ligand>
</feature>
<protein>
    <recommendedName>
        <fullName evidence="12 18">Inosine-5'-monophosphate dehydrogenase</fullName>
        <shortName evidence="12">IMP dehydrogenase</shortName>
        <shortName evidence="12">IMPD</shortName>
        <shortName evidence="12">IMPDH</shortName>
        <ecNumber evidence="12 18">1.1.1.205</ecNumber>
    </recommendedName>
</protein>
<evidence type="ECO:0000256" key="11">
    <source>
        <dbReference type="ARBA" id="ARBA00056556"/>
    </source>
</evidence>
<dbReference type="GO" id="GO:0046872">
    <property type="term" value="F:metal ion binding"/>
    <property type="evidence" value="ECO:0007669"/>
    <property type="project" value="UniProtKB-UniRule"/>
</dbReference>
<evidence type="ECO:0000256" key="7">
    <source>
        <dbReference type="ARBA" id="ARBA00023002"/>
    </source>
</evidence>
<keyword evidence="4 12" id="KW-0332">GMP biosynthesis</keyword>
<dbReference type="OrthoDB" id="418595at2759"/>
<evidence type="ECO:0000256" key="5">
    <source>
        <dbReference type="ARBA" id="ARBA00022755"/>
    </source>
</evidence>
<dbReference type="InterPro" id="IPR005990">
    <property type="entry name" value="IMP_DH"/>
</dbReference>
<dbReference type="InterPro" id="IPR001093">
    <property type="entry name" value="IMP_DH_GMPRt"/>
</dbReference>
<dbReference type="EMBL" id="BEYU01000104">
    <property type="protein sequence ID" value="GBG31719.1"/>
    <property type="molecule type" value="Genomic_DNA"/>
</dbReference>
<dbReference type="InterPro" id="IPR000644">
    <property type="entry name" value="CBS_dom"/>
</dbReference>
<evidence type="ECO:0000256" key="12">
    <source>
        <dbReference type="HAMAP-Rule" id="MF_03156"/>
    </source>
</evidence>
<feature type="binding site" evidence="12">
    <location>
        <position position="329"/>
    </location>
    <ligand>
        <name>IMP</name>
        <dbReference type="ChEBI" id="CHEBI:58053"/>
    </ligand>
</feature>
<dbReference type="InterPro" id="IPR046342">
    <property type="entry name" value="CBS_dom_sf"/>
</dbReference>
<comment type="cofactor">
    <cofactor evidence="1 12">
        <name>K(+)</name>
        <dbReference type="ChEBI" id="CHEBI:29103"/>
    </cofactor>
</comment>
<evidence type="ECO:0000256" key="3">
    <source>
        <dbReference type="ARBA" id="ARBA00022723"/>
    </source>
</evidence>
<comment type="similarity">
    <text evidence="2 12 17">Belongs to the IMPDH/GMPR family.</text>
</comment>
<dbReference type="GO" id="GO:0006183">
    <property type="term" value="P:GTP biosynthetic process"/>
    <property type="evidence" value="ECO:0007669"/>
    <property type="project" value="TreeGrafter"/>
</dbReference>
<comment type="caution">
    <text evidence="20">The sequence shown here is derived from an EMBL/GenBank/DDBJ whole genome shotgun (WGS) entry which is preliminary data.</text>
</comment>
<organism evidence="20 21">
    <name type="scientific">Hondaea fermentalgiana</name>
    <dbReference type="NCBI Taxonomy" id="2315210"/>
    <lineage>
        <taxon>Eukaryota</taxon>
        <taxon>Sar</taxon>
        <taxon>Stramenopiles</taxon>
        <taxon>Bigyra</taxon>
        <taxon>Labyrinthulomycetes</taxon>
        <taxon>Thraustochytrida</taxon>
        <taxon>Thraustochytriidae</taxon>
        <taxon>Hondaea</taxon>
    </lineage>
</organism>
<feature type="binding site" evidence="12 14">
    <location>
        <begin position="273"/>
        <end position="275"/>
    </location>
    <ligand>
        <name>NAD(+)</name>
        <dbReference type="ChEBI" id="CHEBI:57540"/>
    </ligand>
</feature>
<evidence type="ECO:0000256" key="6">
    <source>
        <dbReference type="ARBA" id="ARBA00022958"/>
    </source>
</evidence>
<dbReference type="PROSITE" id="PS00487">
    <property type="entry name" value="IMP_DH_GMP_RED"/>
    <property type="match status" value="1"/>
</dbReference>
<feature type="active site" description="Proton acceptor" evidence="12 13">
    <location>
        <position position="427"/>
    </location>
</feature>
<keyword evidence="5 12" id="KW-0658">Purine biosynthesis</keyword>
<dbReference type="Pfam" id="PF00478">
    <property type="entry name" value="IMPDH"/>
    <property type="match status" value="1"/>
</dbReference>
<keyword evidence="3 12" id="KW-0479">Metal-binding</keyword>
<dbReference type="UniPathway" id="UPA00601">
    <property type="reaction ID" value="UER00295"/>
</dbReference>
<dbReference type="AlphaFoldDB" id="A0A2R5GN45"/>
<feature type="binding site" description="in other chain" evidence="12 15">
    <location>
        <position position="331"/>
    </location>
    <ligand>
        <name>K(+)</name>
        <dbReference type="ChEBI" id="CHEBI:29103"/>
        <note>ligand shared between two tetrameric partners</note>
    </ligand>
</feature>
<comment type="pathway">
    <text evidence="12 18">Purine metabolism; XMP biosynthesis via de novo pathway; XMP from IMP: step 1/1.</text>
</comment>
<dbReference type="SMART" id="SM01240">
    <property type="entry name" value="IMPDH"/>
    <property type="match status" value="1"/>
</dbReference>
<evidence type="ECO:0000256" key="17">
    <source>
        <dbReference type="RuleBase" id="RU003927"/>
    </source>
</evidence>
<comment type="activity regulation">
    <text evidence="12">Mycophenolic acid (MPA) is a non-competitive inhibitor that prevents formation of the closed enzyme conformation by binding to the same site as the amobile flap. In contrast, mizoribine monophosphate (MZP) is a competitive inhibitor that induces the closed conformation. MPA is a potent inhibitor of mammalian IMPDHs but a poor inhibitor of the bacterial enzymes. MZP is a more potent inhibitor of bacterial IMPDH.</text>
</comment>
<keyword evidence="12" id="KW-0963">Cytoplasm</keyword>
<dbReference type="Pfam" id="PF00571">
    <property type="entry name" value="CBS"/>
    <property type="match status" value="2"/>
</dbReference>
<dbReference type="Gene3D" id="3.20.20.70">
    <property type="entry name" value="Aldolase class I"/>
    <property type="match status" value="1"/>
</dbReference>
<comment type="subunit">
    <text evidence="12">Homotetramer.</text>
</comment>
<comment type="caution">
    <text evidence="12">Lacks conserved residue(s) required for the propagation of feature annotation.</text>
</comment>
<dbReference type="FunCoup" id="A0A2R5GN45">
    <property type="interactions" value="215"/>
</dbReference>
<proteinExistence type="inferred from homology"/>
<dbReference type="GO" id="GO:0000166">
    <property type="term" value="F:nucleotide binding"/>
    <property type="evidence" value="ECO:0007669"/>
    <property type="project" value="UniProtKB-UniRule"/>
</dbReference>
<evidence type="ECO:0000256" key="18">
    <source>
        <dbReference type="RuleBase" id="RU003928"/>
    </source>
</evidence>
<evidence type="ECO:0000256" key="15">
    <source>
        <dbReference type="PIRSR" id="PIRSR000130-4"/>
    </source>
</evidence>
<evidence type="ECO:0000259" key="19">
    <source>
        <dbReference type="PROSITE" id="PS51371"/>
    </source>
</evidence>
<comment type="catalytic activity">
    <reaction evidence="10 12 18">
        <text>IMP + NAD(+) + H2O = XMP + NADH + H(+)</text>
        <dbReference type="Rhea" id="RHEA:11708"/>
        <dbReference type="ChEBI" id="CHEBI:15377"/>
        <dbReference type="ChEBI" id="CHEBI:15378"/>
        <dbReference type="ChEBI" id="CHEBI:57464"/>
        <dbReference type="ChEBI" id="CHEBI:57540"/>
        <dbReference type="ChEBI" id="CHEBI:57945"/>
        <dbReference type="ChEBI" id="CHEBI:58053"/>
        <dbReference type="EC" id="1.1.1.205"/>
    </reaction>
</comment>
<dbReference type="CDD" id="cd04601">
    <property type="entry name" value="CBS_pair_IMPDH"/>
    <property type="match status" value="1"/>
</dbReference>
<keyword evidence="9 16" id="KW-0129">CBS domain</keyword>
<comment type="subcellular location">
    <subcellularLocation>
        <location evidence="12">Cytoplasm</location>
    </subcellularLocation>
</comment>
<gene>
    <name evidence="20" type="ORF">FCC1311_079442</name>
</gene>
<dbReference type="PANTHER" id="PTHR11911">
    <property type="entry name" value="INOSINE-5-MONOPHOSPHATE DEHYDROGENASE RELATED"/>
    <property type="match status" value="1"/>
</dbReference>
<dbReference type="InParanoid" id="A0A2R5GN45"/>
<evidence type="ECO:0000256" key="2">
    <source>
        <dbReference type="ARBA" id="ARBA00005502"/>
    </source>
</evidence>
<feature type="binding site" evidence="12">
    <location>
        <begin position="411"/>
        <end position="415"/>
    </location>
    <ligand>
        <name>IMP</name>
        <dbReference type="ChEBI" id="CHEBI:58053"/>
    </ligand>
</feature>
<feature type="domain" description="CBS" evidence="19">
    <location>
        <begin position="116"/>
        <end position="175"/>
    </location>
</feature>
<dbReference type="NCBIfam" id="TIGR01302">
    <property type="entry name" value="IMP_dehydrog"/>
    <property type="match status" value="1"/>
</dbReference>
<keyword evidence="8 12" id="KW-0520">NAD</keyword>
<accession>A0A2R5GN45</accession>
<feature type="binding site" description="in other chain" evidence="12 15">
    <location>
        <position position="328"/>
    </location>
    <ligand>
        <name>K(+)</name>
        <dbReference type="ChEBI" id="CHEBI:29103"/>
        <note>ligand shared between two tetrameric partners</note>
    </ligand>
</feature>
<reference evidence="20 21" key="1">
    <citation type="submission" date="2017-12" db="EMBL/GenBank/DDBJ databases">
        <title>Sequencing, de novo assembly and annotation of complete genome of a new Thraustochytrid species, strain FCC1311.</title>
        <authorList>
            <person name="Sedici K."/>
            <person name="Godart F."/>
            <person name="Aiese Cigliano R."/>
            <person name="Sanseverino W."/>
            <person name="Barakat M."/>
            <person name="Ortet P."/>
            <person name="Marechal E."/>
            <person name="Cagnac O."/>
            <person name="Amato A."/>
        </authorList>
    </citation>
    <scope>NUCLEOTIDE SEQUENCE [LARGE SCALE GENOMIC DNA]</scope>
</reference>
<evidence type="ECO:0000256" key="1">
    <source>
        <dbReference type="ARBA" id="ARBA00001958"/>
    </source>
</evidence>
<dbReference type="InterPro" id="IPR015875">
    <property type="entry name" value="IMP_DH/GMP_Rdtase_CS"/>
</dbReference>
<evidence type="ECO:0000313" key="21">
    <source>
        <dbReference type="Proteomes" id="UP000241890"/>
    </source>
</evidence>
<feature type="active site" description="Thioimidate intermediate" evidence="12 13">
    <location>
        <position position="331"/>
    </location>
</feature>
<dbReference type="PROSITE" id="PS51371">
    <property type="entry name" value="CBS"/>
    <property type="match status" value="2"/>
</dbReference>
<dbReference type="PIRSF" id="PIRSF000130">
    <property type="entry name" value="IMPDH"/>
    <property type="match status" value="1"/>
</dbReference>
<evidence type="ECO:0000256" key="9">
    <source>
        <dbReference type="ARBA" id="ARBA00023122"/>
    </source>
</evidence>
<dbReference type="PANTHER" id="PTHR11911:SF111">
    <property type="entry name" value="INOSINE-5'-MONOPHOSPHATE DEHYDROGENASE"/>
    <property type="match status" value="1"/>
</dbReference>
<name>A0A2R5GN45_9STRA</name>
<dbReference type="SUPFAM" id="SSF51412">
    <property type="entry name" value="Inosine monophosphate dehydrogenase (IMPDH)"/>
    <property type="match status" value="1"/>
</dbReference>
<evidence type="ECO:0000256" key="14">
    <source>
        <dbReference type="PIRSR" id="PIRSR000130-3"/>
    </source>
</evidence>
<evidence type="ECO:0000256" key="4">
    <source>
        <dbReference type="ARBA" id="ARBA00022749"/>
    </source>
</evidence>
<dbReference type="GO" id="GO:0005737">
    <property type="term" value="C:cytoplasm"/>
    <property type="evidence" value="ECO:0007669"/>
    <property type="project" value="UniProtKB-SubCell"/>
</dbReference>
<feature type="domain" description="CBS" evidence="19">
    <location>
        <begin position="179"/>
        <end position="235"/>
    </location>
</feature>
<sequence>MQAQLNTSLDHLGGDGYSAEELFNKMGRGTAYTYDDVILMPGHVGFGVNEVTLDSKLTKKINLRLPFVSSPMDTVTESEMAINMALQGGIGIIHYNNTIEEQAALVRTVKRYKNGFITDPIVLSPNHTIADVDRIKSENGFSGIPITIDGKMGSRLVGFVSNRDVDFLEDRSRKLSEVMTTDLVVGQERCTLSEANLILRESKKGKLPIVNDNYELISLCSRNDLKKNRDFPLASKDPVNKQLLVGAALSTRPHDRERLRALVQQGVDCVVIDSSQGDSIYQLEFVNEIKKEYGDDIQVIGGNVVTSSQCLHLIKAGVDGLRIGMGVGSICTTQEVCAVGRAQATAVYHTARTAAVHGVPIIADGGISSSGQITKALALGASTVMMGSMLAGCEESPGAYYFQDGIRLKKYRGMGSVEAMEKGSSKRYFADKKNIVKVAQGVSGAVVDKGSVSRFLPYVAQGVRHGFQDLGVKNIPELHEGLYGGSVRYELRTHAAQREGSVHGLYSYEKRLF</sequence>
<evidence type="ECO:0000256" key="16">
    <source>
        <dbReference type="PROSITE-ProRule" id="PRU00703"/>
    </source>
</evidence>
<dbReference type="SUPFAM" id="SSF54631">
    <property type="entry name" value="CBS-domain pair"/>
    <property type="match status" value="1"/>
</dbReference>
<dbReference type="InterPro" id="IPR013785">
    <property type="entry name" value="Aldolase_TIM"/>
</dbReference>
<evidence type="ECO:0000256" key="10">
    <source>
        <dbReference type="ARBA" id="ARBA00048028"/>
    </source>
</evidence>
<dbReference type="HAMAP" id="MF_01964">
    <property type="entry name" value="IMPDH"/>
    <property type="match status" value="1"/>
</dbReference>